<dbReference type="GO" id="GO:0005524">
    <property type="term" value="F:ATP binding"/>
    <property type="evidence" value="ECO:0007669"/>
    <property type="project" value="InterPro"/>
</dbReference>
<organism evidence="2 3">
    <name type="scientific">Rhynchosporium agropyri</name>
    <dbReference type="NCBI Taxonomy" id="914238"/>
    <lineage>
        <taxon>Eukaryota</taxon>
        <taxon>Fungi</taxon>
        <taxon>Dikarya</taxon>
        <taxon>Ascomycota</taxon>
        <taxon>Pezizomycotina</taxon>
        <taxon>Leotiomycetes</taxon>
        <taxon>Helotiales</taxon>
        <taxon>Ploettnerulaceae</taxon>
        <taxon>Rhynchosporium</taxon>
    </lineage>
</organism>
<dbReference type="InterPro" id="IPR000719">
    <property type="entry name" value="Prot_kinase_dom"/>
</dbReference>
<dbReference type="InterPro" id="IPR051681">
    <property type="entry name" value="Ser/Thr_Kinases-Pseudokinases"/>
</dbReference>
<gene>
    <name evidence="2" type="ORF">RAG0_01884</name>
</gene>
<name>A0A1E1K3L4_9HELO</name>
<dbReference type="EMBL" id="FJUX01000007">
    <property type="protein sequence ID" value="CZS91114.1"/>
    <property type="molecule type" value="Genomic_DNA"/>
</dbReference>
<dbReference type="AlphaFoldDB" id="A0A1E1K3L4"/>
<feature type="domain" description="Protein kinase" evidence="1">
    <location>
        <begin position="20"/>
        <end position="258"/>
    </location>
</feature>
<accession>A0A1E1K3L4</accession>
<dbReference type="InterPro" id="IPR011009">
    <property type="entry name" value="Kinase-like_dom_sf"/>
</dbReference>
<sequence>MIRTHTPLLETQQITEDVRYAKGHFLNSGASGILEILPSGDVIKSPWPGQNGADSRRELSTENKIYRKLGPHSRLIRIIDWNSYECSLTMEYMPQGDLQAFLLKNPTVTETQRLRWAKEAAEGLQLLHDADILHCDVNPKNFLLDTNLGLKIADFGGSSLAGSKPAACSGQRFSIPDKDWLDPPTVQDDLFALGTTIFFIMTGQLPFPELSEDDVEENYRNRRFPDISGITCGRLIEGCWKLQIASAQYIYTSLRSMT</sequence>
<evidence type="ECO:0000313" key="2">
    <source>
        <dbReference type="EMBL" id="CZS91114.1"/>
    </source>
</evidence>
<reference evidence="3" key="1">
    <citation type="submission" date="2016-03" db="EMBL/GenBank/DDBJ databases">
        <authorList>
            <person name="Guldener U."/>
        </authorList>
    </citation>
    <scope>NUCLEOTIDE SEQUENCE [LARGE SCALE GENOMIC DNA]</scope>
    <source>
        <strain evidence="3">04CH-RAC-A.6.1</strain>
    </source>
</reference>
<dbReference type="PROSITE" id="PS50011">
    <property type="entry name" value="PROTEIN_KINASE_DOM"/>
    <property type="match status" value="1"/>
</dbReference>
<evidence type="ECO:0000313" key="3">
    <source>
        <dbReference type="Proteomes" id="UP000178912"/>
    </source>
</evidence>
<dbReference type="GO" id="GO:0004674">
    <property type="term" value="F:protein serine/threonine kinase activity"/>
    <property type="evidence" value="ECO:0007669"/>
    <property type="project" value="TreeGrafter"/>
</dbReference>
<dbReference type="OrthoDB" id="1668230at2759"/>
<protein>
    <recommendedName>
        <fullName evidence="1">Protein kinase domain-containing protein</fullName>
    </recommendedName>
</protein>
<proteinExistence type="predicted"/>
<keyword evidence="3" id="KW-1185">Reference proteome</keyword>
<evidence type="ECO:0000259" key="1">
    <source>
        <dbReference type="PROSITE" id="PS50011"/>
    </source>
</evidence>
<dbReference type="SUPFAM" id="SSF56112">
    <property type="entry name" value="Protein kinase-like (PK-like)"/>
    <property type="match status" value="1"/>
</dbReference>
<dbReference type="PANTHER" id="PTHR44329">
    <property type="entry name" value="SERINE/THREONINE-PROTEIN KINASE TNNI3K-RELATED"/>
    <property type="match status" value="1"/>
</dbReference>
<dbReference type="Pfam" id="PF00069">
    <property type="entry name" value="Pkinase"/>
    <property type="match status" value="1"/>
</dbReference>
<dbReference type="Proteomes" id="UP000178912">
    <property type="component" value="Unassembled WGS sequence"/>
</dbReference>
<dbReference type="Gene3D" id="1.10.510.10">
    <property type="entry name" value="Transferase(Phosphotransferase) domain 1"/>
    <property type="match status" value="1"/>
</dbReference>